<evidence type="ECO:0000256" key="1">
    <source>
        <dbReference type="SAM" id="MobiDB-lite"/>
    </source>
</evidence>
<evidence type="ECO:0000313" key="3">
    <source>
        <dbReference type="Proteomes" id="UP001391051"/>
    </source>
</evidence>
<proteinExistence type="predicted"/>
<protein>
    <submittedName>
        <fullName evidence="2">Uncharacterized protein</fullName>
    </submittedName>
</protein>
<dbReference type="RefSeq" id="XP_066705210.1">
    <property type="nucleotide sequence ID" value="XM_066836317.1"/>
</dbReference>
<gene>
    <name evidence="2" type="ORF">PG986_000095</name>
</gene>
<evidence type="ECO:0000313" key="2">
    <source>
        <dbReference type="EMBL" id="KAK7965818.1"/>
    </source>
</evidence>
<dbReference type="GeneID" id="92069379"/>
<accession>A0ABR1QT18</accession>
<dbReference type="Proteomes" id="UP001391051">
    <property type="component" value="Unassembled WGS sequence"/>
</dbReference>
<reference evidence="2 3" key="1">
    <citation type="submission" date="2023-01" db="EMBL/GenBank/DDBJ databases">
        <title>Analysis of 21 Apiospora genomes using comparative genomics revels a genus with tremendous synthesis potential of carbohydrate active enzymes and secondary metabolites.</title>
        <authorList>
            <person name="Sorensen T."/>
        </authorList>
    </citation>
    <scope>NUCLEOTIDE SEQUENCE [LARGE SCALE GENOMIC DNA]</scope>
    <source>
        <strain evidence="2 3">CBS 24483</strain>
    </source>
</reference>
<name>A0ABR1QT18_9PEZI</name>
<organism evidence="2 3">
    <name type="scientific">Apiospora aurea</name>
    <dbReference type="NCBI Taxonomy" id="335848"/>
    <lineage>
        <taxon>Eukaryota</taxon>
        <taxon>Fungi</taxon>
        <taxon>Dikarya</taxon>
        <taxon>Ascomycota</taxon>
        <taxon>Pezizomycotina</taxon>
        <taxon>Sordariomycetes</taxon>
        <taxon>Xylariomycetidae</taxon>
        <taxon>Amphisphaeriales</taxon>
        <taxon>Apiosporaceae</taxon>
        <taxon>Apiospora</taxon>
    </lineage>
</organism>
<keyword evidence="3" id="KW-1185">Reference proteome</keyword>
<sequence>MTRRTRKKNRKKTLIKADNSYNNSNDAGDLCYYEYIDRSYETRPPTTAVTSSPAITTTTANAFAPPNPHHPQSGALHNENEGL</sequence>
<dbReference type="EMBL" id="JAQQWE010000001">
    <property type="protein sequence ID" value="KAK7965818.1"/>
    <property type="molecule type" value="Genomic_DNA"/>
</dbReference>
<feature type="region of interest" description="Disordered" evidence="1">
    <location>
        <begin position="58"/>
        <end position="83"/>
    </location>
</feature>
<comment type="caution">
    <text evidence="2">The sequence shown here is derived from an EMBL/GenBank/DDBJ whole genome shotgun (WGS) entry which is preliminary data.</text>
</comment>